<dbReference type="EMBL" id="FOUT01000021">
    <property type="protein sequence ID" value="SFN55830.1"/>
    <property type="molecule type" value="Genomic_DNA"/>
</dbReference>
<keyword evidence="2" id="KW-1185">Reference proteome</keyword>
<reference evidence="2" key="1">
    <citation type="submission" date="2016-10" db="EMBL/GenBank/DDBJ databases">
        <authorList>
            <person name="Varghese N."/>
            <person name="Submissions S."/>
        </authorList>
    </citation>
    <scope>NUCLEOTIDE SEQUENCE [LARGE SCALE GENOMIC DNA]</scope>
    <source>
        <strain evidence="2">DSM 4002</strain>
    </source>
</reference>
<evidence type="ECO:0000313" key="1">
    <source>
        <dbReference type="EMBL" id="SFN55830.1"/>
    </source>
</evidence>
<gene>
    <name evidence="1" type="ORF">SAMN05444143_1211</name>
</gene>
<dbReference type="Proteomes" id="UP000182961">
    <property type="component" value="Unassembled WGS sequence"/>
</dbReference>
<organism evidence="1 2">
    <name type="scientific">Flavobacterium succinicans</name>
    <dbReference type="NCBI Taxonomy" id="29536"/>
    <lineage>
        <taxon>Bacteria</taxon>
        <taxon>Pseudomonadati</taxon>
        <taxon>Bacteroidota</taxon>
        <taxon>Flavobacteriia</taxon>
        <taxon>Flavobacteriales</taxon>
        <taxon>Flavobacteriaceae</taxon>
        <taxon>Flavobacterium</taxon>
    </lineage>
</organism>
<dbReference type="AlphaFoldDB" id="A0A1I5A0A4"/>
<name>A0A1I5A0A4_9FLAO</name>
<sequence>MILPIAQQQLHEMQGFGGIAVSHCTFYLNRKYLVTKPCTSCSCGTLGCIAPLKRHSRHQPDVLQLKNSNELASVPTQIKLRI</sequence>
<evidence type="ECO:0000313" key="2">
    <source>
        <dbReference type="Proteomes" id="UP000182961"/>
    </source>
</evidence>
<protein>
    <submittedName>
        <fullName evidence="1">Uncharacterized protein</fullName>
    </submittedName>
</protein>
<proteinExistence type="predicted"/>
<accession>A0A1I5A0A4</accession>